<dbReference type="EnsemblMetazoa" id="XM_776018">
    <property type="protein sequence ID" value="XP_781111"/>
    <property type="gene ID" value="LOC575632"/>
</dbReference>
<dbReference type="RefSeq" id="XP_781111.1">
    <property type="nucleotide sequence ID" value="XM_776018.5"/>
</dbReference>
<accession>A0A7M7RC72</accession>
<evidence type="ECO:0000256" key="1">
    <source>
        <dbReference type="ARBA" id="ARBA00004123"/>
    </source>
</evidence>
<evidence type="ECO:0000256" key="2">
    <source>
        <dbReference type="ARBA" id="ARBA00010077"/>
    </source>
</evidence>
<keyword evidence="8" id="KW-1185">Reference proteome</keyword>
<reference evidence="8" key="1">
    <citation type="submission" date="2015-02" db="EMBL/GenBank/DDBJ databases">
        <title>Genome sequencing for Strongylocentrotus purpuratus.</title>
        <authorList>
            <person name="Murali S."/>
            <person name="Liu Y."/>
            <person name="Vee V."/>
            <person name="English A."/>
            <person name="Wang M."/>
            <person name="Skinner E."/>
            <person name="Han Y."/>
            <person name="Muzny D.M."/>
            <person name="Worley K.C."/>
            <person name="Gibbs R.A."/>
        </authorList>
    </citation>
    <scope>NUCLEOTIDE SEQUENCE</scope>
</reference>
<dbReference type="OrthoDB" id="28455at2759"/>
<dbReference type="AlphaFoldDB" id="A0A7M7RC72"/>
<dbReference type="FunCoup" id="A0A7M7RC72">
    <property type="interactions" value="1435"/>
</dbReference>
<dbReference type="OMA" id="ACDKNRI"/>
<comment type="similarity">
    <text evidence="2 5">Belongs to the RRS1 family.</text>
</comment>
<dbReference type="InParanoid" id="A0A7M7RC72"/>
<dbReference type="GO" id="GO:0042273">
    <property type="term" value="P:ribosomal large subunit biogenesis"/>
    <property type="evidence" value="ECO:0000318"/>
    <property type="project" value="GO_Central"/>
</dbReference>
<keyword evidence="4 5" id="KW-0539">Nucleus</keyword>
<sequence>MDTSEIVDKVLRNAAEEEKKYKSIEVQRDVEVEIDLGNLLACDPNALDLKKYRVNKGDYLSSIARDATQLLFNQLWKLPVHRVEDAITVKLPEPTTVLPREKRVPKDRPATKWEKYAKQKGIMNKKKSTKVWSEEEEKWIPRFGYKSKNDLKKDWLLEVPANADPMEDQFSKKKKAKQERVAKNELQRLRNIARAKKRKVPGVGLTPTEKPDKTMVNKAIHLSKHSTASIGKFENKLPKEPLIKNLGKRRKFEPVMGSLKKEQDLQKNILDGLSRNRPEMNVTKAVNRQIREEQQSAAAEKREGRKGGKGKGSRKAAPKTAGRKRTKGGARGKKR</sequence>
<dbReference type="KEGG" id="spu:575632"/>
<reference evidence="7" key="2">
    <citation type="submission" date="2021-01" db="UniProtKB">
        <authorList>
            <consortium name="EnsemblMetazoa"/>
        </authorList>
    </citation>
    <scope>IDENTIFICATION</scope>
</reference>
<dbReference type="Proteomes" id="UP000007110">
    <property type="component" value="Unassembled WGS sequence"/>
</dbReference>
<dbReference type="GO" id="GO:0005730">
    <property type="term" value="C:nucleolus"/>
    <property type="evidence" value="ECO:0000318"/>
    <property type="project" value="GO_Central"/>
</dbReference>
<proteinExistence type="inferred from homology"/>
<feature type="region of interest" description="Disordered" evidence="6">
    <location>
        <begin position="288"/>
        <end position="335"/>
    </location>
</feature>
<dbReference type="PANTHER" id="PTHR17602">
    <property type="entry name" value="RIBOSOME BIOGENESIS REGULATORY PROTEIN"/>
    <property type="match status" value="1"/>
</dbReference>
<comment type="function">
    <text evidence="5">Involved in ribosomal large subunit assembly.</text>
</comment>
<protein>
    <recommendedName>
        <fullName evidence="5">Ribosome biogenesis regulatory protein</fullName>
    </recommendedName>
</protein>
<feature type="compositionally biased region" description="Basic residues" evidence="6">
    <location>
        <begin position="307"/>
        <end position="335"/>
    </location>
</feature>
<dbReference type="GO" id="GO:0000447">
    <property type="term" value="P:endonucleolytic cleavage in ITS1 to separate SSU-rRNA from 5.8S rRNA and LSU-rRNA from tricistronic rRNA transcript (SSU-rRNA, 5.8S rRNA, LSU-rRNA)"/>
    <property type="evidence" value="ECO:0000318"/>
    <property type="project" value="GO_Central"/>
</dbReference>
<comment type="subcellular location">
    <subcellularLocation>
        <location evidence="1 5">Nucleus</location>
    </subcellularLocation>
</comment>
<feature type="compositionally biased region" description="Basic and acidic residues" evidence="6">
    <location>
        <begin position="289"/>
        <end position="306"/>
    </location>
</feature>
<evidence type="ECO:0000256" key="4">
    <source>
        <dbReference type="ARBA" id="ARBA00023242"/>
    </source>
</evidence>
<evidence type="ECO:0000313" key="7">
    <source>
        <dbReference type="EnsemblMetazoa" id="XP_781111"/>
    </source>
</evidence>
<evidence type="ECO:0000256" key="3">
    <source>
        <dbReference type="ARBA" id="ARBA00022517"/>
    </source>
</evidence>
<dbReference type="CTD" id="23212"/>
<name>A0A7M7RC72_STRPU</name>
<dbReference type="GeneID" id="575632"/>
<organism evidence="7 8">
    <name type="scientific">Strongylocentrotus purpuratus</name>
    <name type="common">Purple sea urchin</name>
    <dbReference type="NCBI Taxonomy" id="7668"/>
    <lineage>
        <taxon>Eukaryota</taxon>
        <taxon>Metazoa</taxon>
        <taxon>Echinodermata</taxon>
        <taxon>Eleutherozoa</taxon>
        <taxon>Echinozoa</taxon>
        <taxon>Echinoidea</taxon>
        <taxon>Euechinoidea</taxon>
        <taxon>Echinacea</taxon>
        <taxon>Camarodonta</taxon>
        <taxon>Echinidea</taxon>
        <taxon>Strongylocentrotidae</taxon>
        <taxon>Strongylocentrotus</taxon>
    </lineage>
</organism>
<dbReference type="InterPro" id="IPR007023">
    <property type="entry name" value="Ribosom_reg"/>
</dbReference>
<evidence type="ECO:0000256" key="6">
    <source>
        <dbReference type="SAM" id="MobiDB-lite"/>
    </source>
</evidence>
<dbReference type="GO" id="GO:0030687">
    <property type="term" value="C:preribosome, large subunit precursor"/>
    <property type="evidence" value="ECO:0000318"/>
    <property type="project" value="GO_Central"/>
</dbReference>
<keyword evidence="3 5" id="KW-0690">Ribosome biogenesis</keyword>
<evidence type="ECO:0000313" key="8">
    <source>
        <dbReference type="Proteomes" id="UP000007110"/>
    </source>
</evidence>
<evidence type="ECO:0000256" key="5">
    <source>
        <dbReference type="RuleBase" id="RU364132"/>
    </source>
</evidence>
<dbReference type="PANTHER" id="PTHR17602:SF4">
    <property type="entry name" value="RIBOSOME BIOGENESIS REGULATORY PROTEIN HOMOLOG"/>
    <property type="match status" value="1"/>
</dbReference>
<dbReference type="Pfam" id="PF04939">
    <property type="entry name" value="RRS1"/>
    <property type="match status" value="1"/>
</dbReference>